<keyword evidence="10 15" id="KW-0238">DNA-binding</keyword>
<evidence type="ECO:0000259" key="17">
    <source>
        <dbReference type="PROSITE" id="PS51198"/>
    </source>
</evidence>
<dbReference type="EC" id="3.1.11.5" evidence="15"/>
<keyword evidence="7 15" id="KW-0269">Exonuclease</keyword>
<feature type="region of interest" description="Nuclease activity, interacts with RecD and RecA" evidence="15">
    <location>
        <begin position="909"/>
        <end position="1222"/>
    </location>
</feature>
<dbReference type="InterPro" id="IPR014016">
    <property type="entry name" value="UvrD-like_ATP-bd"/>
</dbReference>
<dbReference type="Gene3D" id="1.10.486.10">
    <property type="entry name" value="PCRA, domain 4"/>
    <property type="match status" value="1"/>
</dbReference>
<evidence type="ECO:0000256" key="6">
    <source>
        <dbReference type="ARBA" id="ARBA00022806"/>
    </source>
</evidence>
<dbReference type="InterPro" id="IPR000212">
    <property type="entry name" value="DNA_helicase_UvrD/REP"/>
</dbReference>
<protein>
    <recommendedName>
        <fullName evidence="15">RecBCD enzyme subunit RecB</fullName>
        <ecNumber evidence="15">3.1.11.5</ecNumber>
        <ecNumber evidence="15">5.6.2.4</ecNumber>
    </recommendedName>
    <alternativeName>
        <fullName evidence="15">DNA 3'-5' helicase subunit RecB</fullName>
    </alternativeName>
    <alternativeName>
        <fullName evidence="15">Exonuclease V subunit RecB</fullName>
        <shortName evidence="15">ExoV subunit RecB</shortName>
    </alternativeName>
    <alternativeName>
        <fullName evidence="15">Helicase/nuclease RecBCD subunit RecB</fullName>
    </alternativeName>
</protein>
<feature type="domain" description="UvrD-like helicase C-terminal" evidence="18">
    <location>
        <begin position="473"/>
        <end position="763"/>
    </location>
</feature>
<evidence type="ECO:0000256" key="7">
    <source>
        <dbReference type="ARBA" id="ARBA00022839"/>
    </source>
</evidence>
<keyword evidence="6 15" id="KW-0347">Helicase</keyword>
<dbReference type="Proteomes" id="UP001595962">
    <property type="component" value="Unassembled WGS sequence"/>
</dbReference>
<dbReference type="InterPro" id="IPR014017">
    <property type="entry name" value="DNA_helicase_UvrD-like_C"/>
</dbReference>
<evidence type="ECO:0000256" key="13">
    <source>
        <dbReference type="ARBA" id="ARBA00034617"/>
    </source>
</evidence>
<evidence type="ECO:0000256" key="5">
    <source>
        <dbReference type="ARBA" id="ARBA00022801"/>
    </source>
</evidence>
<comment type="catalytic activity">
    <reaction evidence="15">
        <text>Exonucleolytic cleavage (in the presence of ATP) in either 5'- to 3'- or 3'- to 5'-direction to yield 5'-phosphooligonucleotides.</text>
        <dbReference type="EC" id="3.1.11.5"/>
    </reaction>
</comment>
<dbReference type="Gene3D" id="1.10.3170.10">
    <property type="entry name" value="Recbcd, chain B, domain 2"/>
    <property type="match status" value="1"/>
</dbReference>
<dbReference type="SUPFAM" id="SSF52540">
    <property type="entry name" value="P-loop containing nucleoside triphosphate hydrolases"/>
    <property type="match status" value="1"/>
</dbReference>
<keyword evidence="20" id="KW-1185">Reference proteome</keyword>
<comment type="function">
    <text evidence="15">A helicase/nuclease that prepares dsDNA breaks (DSB) for recombinational DNA repair. Binds to DSBs and unwinds DNA via a highly rapid and processive ATP-dependent bidirectional helicase activity. Unwinds dsDNA until it encounters a Chi (crossover hotspot instigator) sequence from the 3' direction. Cuts ssDNA a few nucleotides 3' to the Chi site. The properties and activities of the enzyme are changed at Chi. The Chi-altered holoenzyme produces a long 3'-ssDNA overhang and facilitates RecA-binding to the ssDNA for homologous DNA recombination and repair. Holoenzyme degrades any linearized DNA that is unable to undergo homologous recombination. In the holoenzyme this subunit contributes ATPase, 3'-5' helicase, exonuclease activity and loads RecA onto ssDNA.</text>
</comment>
<dbReference type="Gene3D" id="3.40.50.300">
    <property type="entry name" value="P-loop containing nucleotide triphosphate hydrolases"/>
    <property type="match status" value="2"/>
</dbReference>
<dbReference type="HAMAP" id="MF_01485">
    <property type="entry name" value="RecB"/>
    <property type="match status" value="1"/>
</dbReference>
<dbReference type="Pfam" id="PF13361">
    <property type="entry name" value="UvrD_C"/>
    <property type="match status" value="1"/>
</dbReference>
<evidence type="ECO:0000256" key="14">
    <source>
        <dbReference type="ARBA" id="ARBA00048988"/>
    </source>
</evidence>
<sequence length="1222" mass="137120">MLPLNIAQFPLQGSQLIEASAGTGKTFTIAALYLRLVLGHGRSEPLLPPDILVVTFTDAATRELTERIAQRLADAARYFRQLSEQADPVLTELRASYPPAQWPLCAYRLELAVQYLDEAAISTIHGWCNRVLAEFALPTGQVQQLQLVTDTDPLQQQVMRDYWRCWYYPLPETQLSQVLELWQQPEQLLSAVRPIWPHLAHFEQPAAPAESLQAVQQQKQQLLTALKAPWLDWADEIEQLLLQAIAAKAVDGRKLRENYLRGWLDKLRAWAQDPVAEQLDLQTGFTRLTPEGLAEVFKGPAPQHPAFDAMRQLPAQLAALPQPRRALLLHAAWWFSARFSAQLQQRSELGFDALLTRLQQALTGTESSLAQRLRQRYPVALIDEFQDTDPVQYQLFDAIYRLEDNRQDCAVVLIGDPKQAIYAFRGADIYSYLQAKQATLGRHYQLMVNYRSTPALIDALNFVFTSAEQRPLGTFVLAEKQLLNYQAVSAAGRKEQFYLDGEPAAALALCLYPTALDKPLAKAEYLAQMAQACAEQIALCLNQTQQQRCGFWQPDQNGVAQFTALQSNDIAVLVNNQQEARQVKQALRQRGLPAVYLSDKGTVFDSPLAQDVLLWLRACAEPERESLLRSALGSWSLQRSYAELATLLDDELGWEQLRLQFDSYHQRWAGQGVLVMLWQLMQDFAVAEFLQQLPDGERLLTDLLHLAELLQQKSAEQEGMAGLVRYLAEHLAGTGQSSADEQKLRLESDEQLIRIVTIHKSKGLEYPLVFLPFIAASRTLDANKGPISYHPSAAELVVRLDASDDELALAERERLAEEMRKLYVALTRARHYCWLGLAAQKDASAIGYLLSEDARLSPQALAEQFSPWLAHQAIVQAEFLAGQQSQVQLAEPLSDQQAYRQMQRPVRELWWMASYSALLSKHDEQTKAAELYAELSVEQQGAGAAAAMESDSPVAAVQPERFSQQFSKGSKAGSFLHDALEWAAGQGFAQALAKPDLWLEPLSQLAQRYQLMQPLPDERWQASWQDEAGSKQQLLAPVLDWLLDLLRAPALQGQSLVMLSPGQYQAELEFYLPVQQVPVKALDQLISAAILPQQPRPALSELVLGGMLKGFIDLTLVQQGRYQVLDYKSNFDASGQYDQGQLSQQFLQHRYDVQACLYQLALHRLLKSRLPGYQPAQHLGPALYWFIRGAQLAGAGVLTVDIPLDVLLQLDALLSGQRNTGH</sequence>
<comment type="catalytic activity">
    <reaction evidence="14 15">
        <text>ATP + H2O = ADP + phosphate + H(+)</text>
        <dbReference type="Rhea" id="RHEA:13065"/>
        <dbReference type="ChEBI" id="CHEBI:15377"/>
        <dbReference type="ChEBI" id="CHEBI:15378"/>
        <dbReference type="ChEBI" id="CHEBI:30616"/>
        <dbReference type="ChEBI" id="CHEBI:43474"/>
        <dbReference type="ChEBI" id="CHEBI:456216"/>
        <dbReference type="EC" id="5.6.2.4"/>
    </reaction>
</comment>
<evidence type="ECO:0000259" key="18">
    <source>
        <dbReference type="PROSITE" id="PS51217"/>
    </source>
</evidence>
<dbReference type="InterPro" id="IPR011604">
    <property type="entry name" value="PDDEXK-like_dom_sf"/>
</dbReference>
<comment type="miscellaneous">
    <text evidence="15">In the RecBCD complex, RecB has a slow 3'-5' helicase, an exonuclease activity and loads RecA onto ssDNA, RecD has a fast 5'-3' helicase activity, while RecC stimulates the ATPase and processivity of the RecB helicase and contributes to recognition of the Chi site.</text>
</comment>
<keyword evidence="4 15" id="KW-0227">DNA damage</keyword>
<dbReference type="Pfam" id="PF00580">
    <property type="entry name" value="UvrD-helicase"/>
    <property type="match status" value="1"/>
</dbReference>
<evidence type="ECO:0000256" key="8">
    <source>
        <dbReference type="ARBA" id="ARBA00022840"/>
    </source>
</evidence>
<dbReference type="GO" id="GO:0008854">
    <property type="term" value="F:exodeoxyribonuclease V activity"/>
    <property type="evidence" value="ECO:0007669"/>
    <property type="project" value="UniProtKB-EC"/>
</dbReference>
<keyword evidence="3 15" id="KW-0547">Nucleotide-binding</keyword>
<feature type="binding site" evidence="15">
    <location>
        <position position="977"/>
    </location>
    <ligand>
        <name>Mg(2+)</name>
        <dbReference type="ChEBI" id="CHEBI:18420"/>
    </ligand>
</feature>
<dbReference type="EMBL" id="JBHSGB010000017">
    <property type="protein sequence ID" value="MFC4656664.1"/>
    <property type="molecule type" value="Genomic_DNA"/>
</dbReference>
<evidence type="ECO:0000256" key="15">
    <source>
        <dbReference type="HAMAP-Rule" id="MF_01485"/>
    </source>
</evidence>
<feature type="region of interest" description="DNA-binding and helicase activity, interacts with RecC" evidence="15">
    <location>
        <begin position="1"/>
        <end position="884"/>
    </location>
</feature>
<comment type="domain">
    <text evidence="15">The C-terminal domain has nuclease activity and interacts with RecD. It interacts with RecA, facilitating its loading onto ssDNA.</text>
</comment>
<dbReference type="InterPro" id="IPR038726">
    <property type="entry name" value="PDDEXK_AddAB-type"/>
</dbReference>
<evidence type="ECO:0000256" key="4">
    <source>
        <dbReference type="ARBA" id="ARBA00022763"/>
    </source>
</evidence>
<name>A0ABV9JQY3_9GAMM</name>
<comment type="caution">
    <text evidence="19">The sequence shown here is derived from an EMBL/GenBank/DDBJ whole genome shotgun (WGS) entry which is preliminary data.</text>
</comment>
<accession>A0ABV9JQY3</accession>
<evidence type="ECO:0000256" key="2">
    <source>
        <dbReference type="ARBA" id="ARBA00022723"/>
    </source>
</evidence>
<dbReference type="InterPro" id="IPR011335">
    <property type="entry name" value="Restrct_endonuc-II-like"/>
</dbReference>
<proteinExistence type="inferred from homology"/>
<feature type="domain" description="UvrD-like helicase ATP-binding" evidence="17">
    <location>
        <begin position="1"/>
        <end position="453"/>
    </location>
</feature>
<comment type="cofactor">
    <cofactor evidence="15">
        <name>Mg(2+)</name>
        <dbReference type="ChEBI" id="CHEBI:18420"/>
    </cofactor>
    <text evidence="15">Binds 1 Mg(2+) ion per subunit.</text>
</comment>
<organism evidence="19 20">
    <name type="scientific">Rheinheimera marina</name>
    <dbReference type="NCBI Taxonomy" id="1774958"/>
    <lineage>
        <taxon>Bacteria</taxon>
        <taxon>Pseudomonadati</taxon>
        <taxon>Pseudomonadota</taxon>
        <taxon>Gammaproteobacteria</taxon>
        <taxon>Chromatiales</taxon>
        <taxon>Chromatiaceae</taxon>
        <taxon>Rheinheimera</taxon>
    </lineage>
</organism>
<evidence type="ECO:0000256" key="11">
    <source>
        <dbReference type="ARBA" id="ARBA00023204"/>
    </source>
</evidence>
<gene>
    <name evidence="15 19" type="primary">recB</name>
    <name evidence="19" type="ORF">ACFO3I_16715</name>
</gene>
<evidence type="ECO:0000313" key="20">
    <source>
        <dbReference type="Proteomes" id="UP001595962"/>
    </source>
</evidence>
<comment type="catalytic activity">
    <reaction evidence="13 15">
        <text>Couples ATP hydrolysis with the unwinding of duplex DNA by translocating in the 3'-5' direction.</text>
        <dbReference type="EC" id="5.6.2.4"/>
    </reaction>
</comment>
<evidence type="ECO:0000256" key="9">
    <source>
        <dbReference type="ARBA" id="ARBA00022842"/>
    </source>
</evidence>
<feature type="active site" description="For nuclease activity" evidence="15">
    <location>
        <position position="1126"/>
    </location>
</feature>
<dbReference type="SUPFAM" id="SSF52980">
    <property type="entry name" value="Restriction endonuclease-like"/>
    <property type="match status" value="1"/>
</dbReference>
<evidence type="ECO:0000256" key="12">
    <source>
        <dbReference type="ARBA" id="ARBA00023235"/>
    </source>
</evidence>
<dbReference type="CDD" id="cd22352">
    <property type="entry name" value="RecB_C-like"/>
    <property type="match status" value="1"/>
</dbReference>
<feature type="binding site" evidence="16">
    <location>
        <begin position="19"/>
        <end position="26"/>
    </location>
    <ligand>
        <name>ATP</name>
        <dbReference type="ChEBI" id="CHEBI:30616"/>
    </ligand>
</feature>
<keyword evidence="9 15" id="KW-0460">Magnesium</keyword>
<keyword evidence="11 15" id="KW-0234">DNA repair</keyword>
<dbReference type="Gene3D" id="3.90.320.10">
    <property type="match status" value="1"/>
</dbReference>
<evidence type="ECO:0000256" key="1">
    <source>
        <dbReference type="ARBA" id="ARBA00022722"/>
    </source>
</evidence>
<dbReference type="PANTHER" id="PTHR11070:SF23">
    <property type="entry name" value="RECBCD ENZYME SUBUNIT RECB"/>
    <property type="match status" value="1"/>
</dbReference>
<keyword evidence="5 15" id="KW-0378">Hydrolase</keyword>
<reference evidence="20" key="1">
    <citation type="journal article" date="2019" name="Int. J. Syst. Evol. Microbiol.">
        <title>The Global Catalogue of Microorganisms (GCM) 10K type strain sequencing project: providing services to taxonomists for standard genome sequencing and annotation.</title>
        <authorList>
            <consortium name="The Broad Institute Genomics Platform"/>
            <consortium name="The Broad Institute Genome Sequencing Center for Infectious Disease"/>
            <person name="Wu L."/>
            <person name="Ma J."/>
        </authorList>
    </citation>
    <scope>NUCLEOTIDE SEQUENCE [LARGE SCALE GENOMIC DNA]</scope>
    <source>
        <strain evidence="20">DT28</strain>
    </source>
</reference>
<comment type="subunit">
    <text evidence="15">Heterotrimer of RecB, RecC and RecD. All subunits contribute to DNA-binding. Interacts with RecA.</text>
</comment>
<keyword evidence="1 15" id="KW-0540">Nuclease</keyword>
<comment type="domain">
    <text evidence="15">The N-terminal DNA-binding domain is a ssDNA-dependent ATPase and has ATP-dependent 3'-5' helicase function. This domain interacts with RecC.</text>
</comment>
<feature type="binding site" evidence="15">
    <location>
        <position position="1113"/>
    </location>
    <ligand>
        <name>Mg(2+)</name>
        <dbReference type="ChEBI" id="CHEBI:18420"/>
    </ligand>
</feature>
<evidence type="ECO:0000256" key="10">
    <source>
        <dbReference type="ARBA" id="ARBA00023125"/>
    </source>
</evidence>
<dbReference type="PROSITE" id="PS51198">
    <property type="entry name" value="UVRD_HELICASE_ATP_BIND"/>
    <property type="match status" value="1"/>
</dbReference>
<dbReference type="InterPro" id="IPR027417">
    <property type="entry name" value="P-loop_NTPase"/>
</dbReference>
<keyword evidence="2 15" id="KW-0479">Metal-binding</keyword>
<dbReference type="Pfam" id="PF12705">
    <property type="entry name" value="PDDEXK_1"/>
    <property type="match status" value="1"/>
</dbReference>
<dbReference type="InterPro" id="IPR004586">
    <property type="entry name" value="RecB"/>
</dbReference>
<evidence type="ECO:0000256" key="3">
    <source>
        <dbReference type="ARBA" id="ARBA00022741"/>
    </source>
</evidence>
<dbReference type="PROSITE" id="PS51217">
    <property type="entry name" value="UVRD_HELICASE_CTER"/>
    <property type="match status" value="1"/>
</dbReference>
<feature type="binding site" evidence="15">
    <location>
        <position position="1126"/>
    </location>
    <ligand>
        <name>Mg(2+)</name>
        <dbReference type="ChEBI" id="CHEBI:18420"/>
    </ligand>
</feature>
<dbReference type="PANTHER" id="PTHR11070">
    <property type="entry name" value="UVRD / RECB / PCRA DNA HELICASE FAMILY MEMBER"/>
    <property type="match status" value="1"/>
</dbReference>
<evidence type="ECO:0000313" key="19">
    <source>
        <dbReference type="EMBL" id="MFC4656664.1"/>
    </source>
</evidence>
<dbReference type="RefSeq" id="WP_377335936.1">
    <property type="nucleotide sequence ID" value="NZ_JBHSGB010000017.1"/>
</dbReference>
<dbReference type="NCBIfam" id="TIGR00609">
    <property type="entry name" value="recB"/>
    <property type="match status" value="1"/>
</dbReference>
<keyword evidence="8 15" id="KW-0067">ATP-binding</keyword>
<keyword evidence="12 15" id="KW-0413">Isomerase</keyword>
<dbReference type="EC" id="5.6.2.4" evidence="15"/>
<comment type="similarity">
    <text evidence="15">Belongs to the helicase family. UvrD subfamily.</text>
</comment>
<evidence type="ECO:0000256" key="16">
    <source>
        <dbReference type="PROSITE-ProRule" id="PRU00560"/>
    </source>
</evidence>